<dbReference type="OMA" id="DSMRVGC"/>
<dbReference type="Gene3D" id="3.40.33.10">
    <property type="entry name" value="CAP"/>
    <property type="match status" value="1"/>
</dbReference>
<proteinExistence type="inferred from homology"/>
<dbReference type="SMART" id="SM00198">
    <property type="entry name" value="SCP"/>
    <property type="match status" value="1"/>
</dbReference>
<evidence type="ECO:0000256" key="1">
    <source>
        <dbReference type="ARBA" id="ARBA00004613"/>
    </source>
</evidence>
<dbReference type="Proteomes" id="UP000001640">
    <property type="component" value="Chromosome 1"/>
</dbReference>
<evidence type="ECO:0000256" key="2">
    <source>
        <dbReference type="ARBA" id="ARBA00009923"/>
    </source>
</evidence>
<evidence type="ECO:0000256" key="4">
    <source>
        <dbReference type="ARBA" id="ARBA00022729"/>
    </source>
</evidence>
<protein>
    <recommendedName>
        <fullName evidence="8">SCP domain-containing protein</fullName>
    </recommendedName>
</protein>
<evidence type="ECO:0000313" key="9">
    <source>
        <dbReference type="EMBL" id="CCC67493.1"/>
    </source>
</evidence>
<evidence type="ECO:0000256" key="6">
    <source>
        <dbReference type="SAM" id="MobiDB-lite"/>
    </source>
</evidence>
<evidence type="ECO:0000259" key="8">
    <source>
        <dbReference type="SMART" id="SM00198"/>
    </source>
</evidence>
<dbReference type="InParanoid" id="G0V7P5"/>
<feature type="region of interest" description="Disordered" evidence="6">
    <location>
        <begin position="82"/>
        <end position="108"/>
    </location>
</feature>
<dbReference type="STRING" id="1064592.G0V7P5"/>
<dbReference type="Pfam" id="PF00188">
    <property type="entry name" value="CAP"/>
    <property type="match status" value="1"/>
</dbReference>
<feature type="chain" id="PRO_5003410832" description="SCP domain-containing protein" evidence="7">
    <location>
        <begin position="18"/>
        <end position="267"/>
    </location>
</feature>
<keyword evidence="5" id="KW-0813">Transport</keyword>
<keyword evidence="5" id="KW-0445">Lipid transport</keyword>
<evidence type="ECO:0000256" key="7">
    <source>
        <dbReference type="SAM" id="SignalP"/>
    </source>
</evidence>
<dbReference type="InterPro" id="IPR035940">
    <property type="entry name" value="CAP_sf"/>
</dbReference>
<feature type="domain" description="SCP" evidence="8">
    <location>
        <begin position="127"/>
        <end position="256"/>
    </location>
</feature>
<dbReference type="EMBL" id="HE576752">
    <property type="protein sequence ID" value="CCC67493.1"/>
    <property type="molecule type" value="Genomic_DNA"/>
</dbReference>
<dbReference type="eggNOG" id="KOG3017">
    <property type="taxonomic scope" value="Eukaryota"/>
</dbReference>
<organism evidence="9 10">
    <name type="scientific">Naumovozyma castellii</name>
    <name type="common">Yeast</name>
    <name type="synonym">Saccharomyces castellii</name>
    <dbReference type="NCBI Taxonomy" id="27288"/>
    <lineage>
        <taxon>Eukaryota</taxon>
        <taxon>Fungi</taxon>
        <taxon>Dikarya</taxon>
        <taxon>Ascomycota</taxon>
        <taxon>Saccharomycotina</taxon>
        <taxon>Saccharomycetes</taxon>
        <taxon>Saccharomycetales</taxon>
        <taxon>Saccharomycetaceae</taxon>
        <taxon>Naumovozyma</taxon>
    </lineage>
</organism>
<dbReference type="GeneID" id="96900972"/>
<dbReference type="KEGG" id="ncs:NCAS_0A09350"/>
<gene>
    <name evidence="9" type="primary">NCAS0A09350</name>
    <name evidence="9" type="ordered locus">NCAS_0A09350</name>
</gene>
<dbReference type="GO" id="GO:0015918">
    <property type="term" value="P:sterol transport"/>
    <property type="evidence" value="ECO:0007669"/>
    <property type="project" value="UniProtKB-ARBA"/>
</dbReference>
<keyword evidence="10" id="KW-1185">Reference proteome</keyword>
<name>G0V7P5_NAUCA</name>
<dbReference type="GO" id="GO:0005576">
    <property type="term" value="C:extracellular region"/>
    <property type="evidence" value="ECO:0007669"/>
    <property type="project" value="UniProtKB-SubCell"/>
</dbReference>
<dbReference type="InterPro" id="IPR018244">
    <property type="entry name" value="Allrgn_V5/Tpx1_CS"/>
</dbReference>
<dbReference type="PRINTS" id="PR00837">
    <property type="entry name" value="V5TPXLIKE"/>
</dbReference>
<dbReference type="InterPro" id="IPR014044">
    <property type="entry name" value="CAP_dom"/>
</dbReference>
<reference key="2">
    <citation type="submission" date="2011-08" db="EMBL/GenBank/DDBJ databases">
        <title>Genome sequence of Naumovozyma castellii.</title>
        <authorList>
            <person name="Gordon J.L."/>
            <person name="Armisen D."/>
            <person name="Proux-Wera E."/>
            <person name="OhEigeartaigh S.S."/>
            <person name="Byrne K.P."/>
            <person name="Wolfe K.H."/>
        </authorList>
    </citation>
    <scope>NUCLEOTIDE SEQUENCE</scope>
    <source>
        <strain>Type strain:CBS 4309</strain>
    </source>
</reference>
<dbReference type="PROSITE" id="PS01009">
    <property type="entry name" value="CRISP_1"/>
    <property type="match status" value="1"/>
</dbReference>
<dbReference type="HOGENOM" id="CLU_035730_3_0_1"/>
<keyword evidence="4 7" id="KW-0732">Signal</keyword>
<sequence length="267" mass="28599">MKASLFLLISLAMLVDSAPIVTKHTVTQTINALVYVDGTKTITTFATASNVNATSTSKVPLLNATVSEAAFQALRSALQQQSEVATSTSDSTTATMPAEKSATSEVVTPATTTTAAVSDAQQTDLSDFQSSLLEEHNKKRALHENTGPLTWSEELAQYAQAYADNHYNCDGQLIHSGGPYGENLAAGYTLLGSVDAWYNEISEYDYSNPGFSESTGHFTQLVWKDTSQVGCAIKSCNNAWGTYLICSYNSAGNFDGEYEANVLPLIN</sequence>
<dbReference type="FunFam" id="3.40.33.10:FF:000012">
    <property type="entry name" value="Secreted protein PRY1"/>
    <property type="match status" value="1"/>
</dbReference>
<evidence type="ECO:0000256" key="5">
    <source>
        <dbReference type="ARBA" id="ARBA00023055"/>
    </source>
</evidence>
<reference evidence="9 10" key="1">
    <citation type="journal article" date="2011" name="Proc. Natl. Acad. Sci. U.S.A.">
        <title>Evolutionary erosion of yeast sex chromosomes by mating-type switching accidents.</title>
        <authorList>
            <person name="Gordon J.L."/>
            <person name="Armisen D."/>
            <person name="Proux-Wera E."/>
            <person name="Oheigeartaigh S.S."/>
            <person name="Byrne K.P."/>
            <person name="Wolfe K.H."/>
        </authorList>
    </citation>
    <scope>NUCLEOTIDE SEQUENCE [LARGE SCALE GENOMIC DNA]</scope>
    <source>
        <strain evidence="10">ATCC 76901 / BCRC 22586 / CBS 4309 / NBRC 1992 / NRRL Y-12630</strain>
    </source>
</reference>
<comment type="subcellular location">
    <subcellularLocation>
        <location evidence="1">Secreted</location>
    </subcellularLocation>
</comment>
<evidence type="ECO:0000256" key="3">
    <source>
        <dbReference type="ARBA" id="ARBA00022525"/>
    </source>
</evidence>
<feature type="signal peptide" evidence="7">
    <location>
        <begin position="1"/>
        <end position="17"/>
    </location>
</feature>
<comment type="similarity">
    <text evidence="2">Belongs to the CRISP family.</text>
</comment>
<accession>G0V7P5</accession>
<feature type="compositionally biased region" description="Low complexity" evidence="6">
    <location>
        <begin position="85"/>
        <end position="108"/>
    </location>
</feature>
<dbReference type="AlphaFoldDB" id="G0V7P5"/>
<keyword evidence="3" id="KW-0964">Secreted</keyword>
<dbReference type="PANTHER" id="PTHR10334">
    <property type="entry name" value="CYSTEINE-RICH SECRETORY PROTEIN-RELATED"/>
    <property type="match status" value="1"/>
</dbReference>
<dbReference type="SUPFAM" id="SSF55797">
    <property type="entry name" value="PR-1-like"/>
    <property type="match status" value="1"/>
</dbReference>
<dbReference type="InterPro" id="IPR001283">
    <property type="entry name" value="CRISP-related"/>
</dbReference>
<dbReference type="CDD" id="cd05384">
    <property type="entry name" value="CAP_PRY1-like"/>
    <property type="match status" value="1"/>
</dbReference>
<dbReference type="OrthoDB" id="337038at2759"/>
<dbReference type="RefSeq" id="XP_003673874.1">
    <property type="nucleotide sequence ID" value="XM_003673826.1"/>
</dbReference>
<evidence type="ECO:0000313" key="10">
    <source>
        <dbReference type="Proteomes" id="UP000001640"/>
    </source>
</evidence>
<dbReference type="GO" id="GO:0015908">
    <property type="term" value="P:fatty acid transport"/>
    <property type="evidence" value="ECO:0007669"/>
    <property type="project" value="UniProtKB-ARBA"/>
</dbReference>